<keyword evidence="3" id="KW-1185">Reference proteome</keyword>
<comment type="caution">
    <text evidence="2">The sequence shown here is derived from an EMBL/GenBank/DDBJ whole genome shotgun (WGS) entry which is preliminary data.</text>
</comment>
<feature type="region of interest" description="Disordered" evidence="1">
    <location>
        <begin position="120"/>
        <end position="205"/>
    </location>
</feature>
<feature type="compositionally biased region" description="Basic and acidic residues" evidence="1">
    <location>
        <begin position="158"/>
        <end position="179"/>
    </location>
</feature>
<gene>
    <name evidence="2" type="ORF">F0185_11715</name>
</gene>
<evidence type="ECO:0000313" key="3">
    <source>
        <dbReference type="Proteomes" id="UP000785613"/>
    </source>
</evidence>
<dbReference type="RefSeq" id="WP_167224575.1">
    <property type="nucleotide sequence ID" value="NZ_VUYU01000006.1"/>
</dbReference>
<evidence type="ECO:0000256" key="1">
    <source>
        <dbReference type="SAM" id="MobiDB-lite"/>
    </source>
</evidence>
<name>A0ABX0LQS4_9BURK</name>
<dbReference type="EMBL" id="VUYU01000006">
    <property type="protein sequence ID" value="NHZ34252.1"/>
    <property type="molecule type" value="Genomic_DNA"/>
</dbReference>
<dbReference type="Proteomes" id="UP000785613">
    <property type="component" value="Unassembled WGS sequence"/>
</dbReference>
<sequence length="205" mass="21764">MKHTISLQRIDIASPCTASWDDMQGDERVRHCNDCNKNVFNLSAMPEADATRLLADNHQGDLCVRFYQRQDGTVMTSDCGDSQRAMVRQAWRGLPHMAGAAALALSAAFAATPAPATAAAASPAAKPPAMRVTMGTPPATRPPREPAPSASEAIGQEDAARPHRELTGRVAVAHDRAEPAGKGAQRNHGVHWEGAPPVEPVQPAK</sequence>
<feature type="compositionally biased region" description="Low complexity" evidence="1">
    <location>
        <begin position="120"/>
        <end position="129"/>
    </location>
</feature>
<protein>
    <submittedName>
        <fullName evidence="2">Uncharacterized protein</fullName>
    </submittedName>
</protein>
<organism evidence="2 3">
    <name type="scientific">Massilia rubra</name>
    <dbReference type="NCBI Taxonomy" id="2607910"/>
    <lineage>
        <taxon>Bacteria</taxon>
        <taxon>Pseudomonadati</taxon>
        <taxon>Pseudomonadota</taxon>
        <taxon>Betaproteobacteria</taxon>
        <taxon>Burkholderiales</taxon>
        <taxon>Oxalobacteraceae</taxon>
        <taxon>Telluria group</taxon>
        <taxon>Massilia</taxon>
    </lineage>
</organism>
<evidence type="ECO:0000313" key="2">
    <source>
        <dbReference type="EMBL" id="NHZ34252.1"/>
    </source>
</evidence>
<accession>A0ABX0LQS4</accession>
<reference evidence="2 3" key="1">
    <citation type="submission" date="2019-09" db="EMBL/GenBank/DDBJ databases">
        <title>Taxonomy of Antarctic Massilia spp.: description of Massilia rubra sp. nov., Massilia aquatica sp. nov., Massilia mucilaginosa sp. nov., Massilia frigida sp. nov. isolated from streams, lakes and regoliths.</title>
        <authorList>
            <person name="Holochova P."/>
            <person name="Sedlacek I."/>
            <person name="Kralova S."/>
            <person name="Maslanova I."/>
            <person name="Busse H.-J."/>
            <person name="Stankova E."/>
            <person name="Vrbovska V."/>
            <person name="Kovarovic V."/>
            <person name="Bartak M."/>
            <person name="Svec P."/>
            <person name="Pantucek R."/>
        </authorList>
    </citation>
    <scope>NUCLEOTIDE SEQUENCE [LARGE SCALE GENOMIC DNA]</scope>
    <source>
        <strain evidence="2 3">CCM 8692</strain>
    </source>
</reference>
<proteinExistence type="predicted"/>